<organism evidence="1">
    <name type="scientific">viral metagenome</name>
    <dbReference type="NCBI Taxonomy" id="1070528"/>
    <lineage>
        <taxon>unclassified sequences</taxon>
        <taxon>metagenomes</taxon>
        <taxon>organismal metagenomes</taxon>
    </lineage>
</organism>
<sequence>MNAKPCTNCIKTINFTLKSKNYRLKKLCYSDEHGEICVYSND</sequence>
<dbReference type="EMBL" id="MN739536">
    <property type="protein sequence ID" value="QHT11673.1"/>
    <property type="molecule type" value="Genomic_DNA"/>
</dbReference>
<dbReference type="AlphaFoldDB" id="A0A6C0D5E3"/>
<proteinExistence type="predicted"/>
<reference evidence="1" key="1">
    <citation type="journal article" date="2020" name="Nature">
        <title>Giant virus diversity and host interactions through global metagenomics.</title>
        <authorList>
            <person name="Schulz F."/>
            <person name="Roux S."/>
            <person name="Paez-Espino D."/>
            <person name="Jungbluth S."/>
            <person name="Walsh D.A."/>
            <person name="Denef V.J."/>
            <person name="McMahon K.D."/>
            <person name="Konstantinidis K.T."/>
            <person name="Eloe-Fadrosh E.A."/>
            <person name="Kyrpides N.C."/>
            <person name="Woyke T."/>
        </authorList>
    </citation>
    <scope>NUCLEOTIDE SEQUENCE</scope>
    <source>
        <strain evidence="1">GVMAG-M-3300023174-116</strain>
    </source>
</reference>
<protein>
    <submittedName>
        <fullName evidence="1">Uncharacterized protein</fullName>
    </submittedName>
</protein>
<accession>A0A6C0D5E3</accession>
<name>A0A6C0D5E3_9ZZZZ</name>
<evidence type="ECO:0000313" key="1">
    <source>
        <dbReference type="EMBL" id="QHT11673.1"/>
    </source>
</evidence>